<evidence type="ECO:0000313" key="2">
    <source>
        <dbReference type="EMBL" id="CAD1477331.1"/>
    </source>
</evidence>
<keyword evidence="3" id="KW-1185">Reference proteome</keyword>
<accession>A0A6V7HDR6</accession>
<feature type="transmembrane region" description="Helical" evidence="1">
    <location>
        <begin position="116"/>
        <end position="135"/>
    </location>
</feature>
<protein>
    <submittedName>
        <fullName evidence="2">Uncharacterized protein</fullName>
    </submittedName>
</protein>
<proteinExistence type="predicted"/>
<sequence>EGTPLNATRKDVPSELFKFLSLRRQPPLCSEKNPMKCSPTQRCYENSVATISRQTDRTFASIGNLNEVEMKFELASLGLWLGLNRRFVKEGDERMKERRCLMVPQILLAIQMPMKFAEIFVHSLTVLFLLLLHFVQFV</sequence>
<evidence type="ECO:0000256" key="1">
    <source>
        <dbReference type="SAM" id="Phobius"/>
    </source>
</evidence>
<keyword evidence="1" id="KW-0472">Membrane</keyword>
<comment type="caution">
    <text evidence="2">The sequence shown here is derived from an EMBL/GenBank/DDBJ whole genome shotgun (WGS) entry which is preliminary data.</text>
</comment>
<dbReference type="AlphaFoldDB" id="A0A6V7HDR6"/>
<name>A0A6V7HDR6_9HYME</name>
<evidence type="ECO:0000313" key="3">
    <source>
        <dbReference type="Proteomes" id="UP000752696"/>
    </source>
</evidence>
<organism evidence="2 3">
    <name type="scientific">Heterotrigona itama</name>
    <dbReference type="NCBI Taxonomy" id="395501"/>
    <lineage>
        <taxon>Eukaryota</taxon>
        <taxon>Metazoa</taxon>
        <taxon>Ecdysozoa</taxon>
        <taxon>Arthropoda</taxon>
        <taxon>Hexapoda</taxon>
        <taxon>Insecta</taxon>
        <taxon>Pterygota</taxon>
        <taxon>Neoptera</taxon>
        <taxon>Endopterygota</taxon>
        <taxon>Hymenoptera</taxon>
        <taxon>Apocrita</taxon>
        <taxon>Aculeata</taxon>
        <taxon>Apoidea</taxon>
        <taxon>Anthophila</taxon>
        <taxon>Apidae</taxon>
        <taxon>Heterotrigona</taxon>
    </lineage>
</organism>
<feature type="non-terminal residue" evidence="2">
    <location>
        <position position="138"/>
    </location>
</feature>
<feature type="non-terminal residue" evidence="2">
    <location>
        <position position="1"/>
    </location>
</feature>
<keyword evidence="1" id="KW-0812">Transmembrane</keyword>
<keyword evidence="1" id="KW-1133">Transmembrane helix</keyword>
<gene>
    <name evidence="2" type="ORF">MHI_LOCUS721919</name>
</gene>
<reference evidence="2" key="1">
    <citation type="submission" date="2020-07" db="EMBL/GenBank/DDBJ databases">
        <authorList>
            <person name="Nazaruddin N."/>
        </authorList>
    </citation>
    <scope>NUCLEOTIDE SEQUENCE</scope>
</reference>
<dbReference type="EMBL" id="CAJDYZ010009964">
    <property type="protein sequence ID" value="CAD1477331.1"/>
    <property type="molecule type" value="Genomic_DNA"/>
</dbReference>
<dbReference type="Proteomes" id="UP000752696">
    <property type="component" value="Unassembled WGS sequence"/>
</dbReference>